<accession>A0A6G1C9Z5</accession>
<gene>
    <name evidence="2" type="ORF">E2562_030757</name>
</gene>
<dbReference type="OrthoDB" id="1412409at2759"/>
<dbReference type="Pfam" id="PF07712">
    <property type="entry name" value="SURNod19"/>
    <property type="match status" value="1"/>
</dbReference>
<reference evidence="2 3" key="1">
    <citation type="submission" date="2019-11" db="EMBL/GenBank/DDBJ databases">
        <title>Whole genome sequence of Oryza granulata.</title>
        <authorList>
            <person name="Li W."/>
        </authorList>
    </citation>
    <scope>NUCLEOTIDE SEQUENCE [LARGE SCALE GENOMIC DNA]</scope>
    <source>
        <strain evidence="3">cv. Menghai</strain>
        <tissue evidence="2">Leaf</tissue>
    </source>
</reference>
<feature type="compositionally biased region" description="Low complexity" evidence="1">
    <location>
        <begin position="1"/>
        <end position="14"/>
    </location>
</feature>
<comment type="caution">
    <text evidence="2">The sequence shown here is derived from an EMBL/GenBank/DDBJ whole genome shotgun (WGS) entry which is preliminary data.</text>
</comment>
<dbReference type="InterPro" id="IPR011692">
    <property type="entry name" value="Stress_up-reg_Nod19"/>
</dbReference>
<evidence type="ECO:0000313" key="3">
    <source>
        <dbReference type="Proteomes" id="UP000479710"/>
    </source>
</evidence>
<evidence type="ECO:0000256" key="1">
    <source>
        <dbReference type="SAM" id="MobiDB-lite"/>
    </source>
</evidence>
<organism evidence="2 3">
    <name type="scientific">Oryza meyeriana var. granulata</name>
    <dbReference type="NCBI Taxonomy" id="110450"/>
    <lineage>
        <taxon>Eukaryota</taxon>
        <taxon>Viridiplantae</taxon>
        <taxon>Streptophyta</taxon>
        <taxon>Embryophyta</taxon>
        <taxon>Tracheophyta</taxon>
        <taxon>Spermatophyta</taxon>
        <taxon>Magnoliopsida</taxon>
        <taxon>Liliopsida</taxon>
        <taxon>Poales</taxon>
        <taxon>Poaceae</taxon>
        <taxon>BOP clade</taxon>
        <taxon>Oryzoideae</taxon>
        <taxon>Oryzeae</taxon>
        <taxon>Oryzinae</taxon>
        <taxon>Oryza</taxon>
        <taxon>Oryza meyeriana</taxon>
    </lineage>
</organism>
<keyword evidence="3" id="KW-1185">Reference proteome</keyword>
<dbReference type="AlphaFoldDB" id="A0A6G1C9Z5"/>
<dbReference type="EMBL" id="SPHZ02000010">
    <property type="protein sequence ID" value="KAF0896906.1"/>
    <property type="molecule type" value="Genomic_DNA"/>
</dbReference>
<evidence type="ECO:0000313" key="2">
    <source>
        <dbReference type="EMBL" id="KAF0896906.1"/>
    </source>
</evidence>
<protein>
    <submittedName>
        <fullName evidence="2">Uncharacterized protein</fullName>
    </submittedName>
</protein>
<name>A0A6G1C9Z5_9ORYZ</name>
<sequence>MAGEATTSTTSSSAHPPPPAAALPATRQDIQAAIAKATELRALHAALLQGGASNAGGYVAYGGAGGASCSPSALIRLPPGPSPALSKAAVAEDYPVFTPVTDGKVLTIVSNYSSDHQHTGVMGLFYILVAEQEQPAPKPALCFSFPVPWCLPSWLTSNL</sequence>
<dbReference type="Proteomes" id="UP000479710">
    <property type="component" value="Unassembled WGS sequence"/>
</dbReference>
<proteinExistence type="predicted"/>
<feature type="region of interest" description="Disordered" evidence="1">
    <location>
        <begin position="1"/>
        <end position="23"/>
    </location>
</feature>